<name>A0A2Z6NU77_TRISU</name>
<evidence type="ECO:0000313" key="2">
    <source>
        <dbReference type="Proteomes" id="UP000242715"/>
    </source>
</evidence>
<dbReference type="AlphaFoldDB" id="A0A2Z6NU77"/>
<evidence type="ECO:0000313" key="1">
    <source>
        <dbReference type="EMBL" id="GAU40340.1"/>
    </source>
</evidence>
<organism evidence="1 2">
    <name type="scientific">Trifolium subterraneum</name>
    <name type="common">Subterranean clover</name>
    <dbReference type="NCBI Taxonomy" id="3900"/>
    <lineage>
        <taxon>Eukaryota</taxon>
        <taxon>Viridiplantae</taxon>
        <taxon>Streptophyta</taxon>
        <taxon>Embryophyta</taxon>
        <taxon>Tracheophyta</taxon>
        <taxon>Spermatophyta</taxon>
        <taxon>Magnoliopsida</taxon>
        <taxon>eudicotyledons</taxon>
        <taxon>Gunneridae</taxon>
        <taxon>Pentapetalae</taxon>
        <taxon>rosids</taxon>
        <taxon>fabids</taxon>
        <taxon>Fabales</taxon>
        <taxon>Fabaceae</taxon>
        <taxon>Papilionoideae</taxon>
        <taxon>50 kb inversion clade</taxon>
        <taxon>NPAAA clade</taxon>
        <taxon>Hologalegina</taxon>
        <taxon>IRL clade</taxon>
        <taxon>Trifolieae</taxon>
        <taxon>Trifolium</taxon>
    </lineage>
</organism>
<sequence>MFGDDNKKDGISSSNVLVSNQVSSIEKPQTILFQNLEISKTNVPTSGDAPMEWLFGNSYSSFMMTPATTSTIGGVCINGDHDHANNNSWINSGVNAWSDVQQQQQPYTALP</sequence>
<protein>
    <submittedName>
        <fullName evidence="1">Uncharacterized protein</fullName>
    </submittedName>
</protein>
<gene>
    <name evidence="1" type="ORF">TSUD_154370</name>
</gene>
<proteinExistence type="predicted"/>
<keyword evidence="2" id="KW-1185">Reference proteome</keyword>
<dbReference type="Proteomes" id="UP000242715">
    <property type="component" value="Unassembled WGS sequence"/>
</dbReference>
<dbReference type="EMBL" id="DF973801">
    <property type="protein sequence ID" value="GAU40340.1"/>
    <property type="molecule type" value="Genomic_DNA"/>
</dbReference>
<reference evidence="2" key="1">
    <citation type="journal article" date="2017" name="Front. Plant Sci.">
        <title>Climate Clever Clovers: New Paradigm to Reduce the Environmental Footprint of Ruminants by Breeding Low Methanogenic Forages Utilizing Haplotype Variation.</title>
        <authorList>
            <person name="Kaur P."/>
            <person name="Appels R."/>
            <person name="Bayer P.E."/>
            <person name="Keeble-Gagnere G."/>
            <person name="Wang J."/>
            <person name="Hirakawa H."/>
            <person name="Shirasawa K."/>
            <person name="Vercoe P."/>
            <person name="Stefanova K."/>
            <person name="Durmic Z."/>
            <person name="Nichols P."/>
            <person name="Revell C."/>
            <person name="Isobe S.N."/>
            <person name="Edwards D."/>
            <person name="Erskine W."/>
        </authorList>
    </citation>
    <scope>NUCLEOTIDE SEQUENCE [LARGE SCALE GENOMIC DNA]</scope>
    <source>
        <strain evidence="2">cv. Daliak</strain>
    </source>
</reference>
<dbReference type="OrthoDB" id="1927254at2759"/>
<accession>A0A2Z6NU77</accession>